<keyword evidence="2" id="KW-0378">Hydrolase</keyword>
<reference evidence="4 5" key="1">
    <citation type="submission" date="2024-05" db="EMBL/GenBank/DDBJ databases">
        <authorList>
            <person name="Wallberg A."/>
        </authorList>
    </citation>
    <scope>NUCLEOTIDE SEQUENCE [LARGE SCALE GENOMIC DNA]</scope>
</reference>
<sequence length="320" mass="35569">MAPSIKCEEVSVALTWGTLRGKLWRVGPTTTGGLRIVAVHGWLDNANSFANIVPLLPQGTTILALDLPGHGLSDHLPKGALYDGFSHALNLRNALLELQWNSSVFLAHSMGAFVATIVTAMWPELVEGLIKLDWMLPLHAATRLTAWRYDANIHAKSEDLNTPPPVYSKDEMIERMVSSRGTGLAKDDPADAEDSAKLLLERDCRPERHGYTWTHDPKARTRFMSIFGLDNYYYMLSNISCPILVIVGDNGFLAIESDGIKESIATMKESYFKNAPNAEYHMVQGTHHLHMTQPQNAIPFILKFLHNLNVLVQSQAMAKL</sequence>
<dbReference type="SUPFAM" id="SSF53474">
    <property type="entry name" value="alpha/beta-Hydrolases"/>
    <property type="match status" value="1"/>
</dbReference>
<dbReference type="PANTHER" id="PTHR43798">
    <property type="entry name" value="MONOACYLGLYCEROL LIPASE"/>
    <property type="match status" value="1"/>
</dbReference>
<dbReference type="PANTHER" id="PTHR43798:SF14">
    <property type="entry name" value="SERINE HYDROLASE-LIKE PROTEIN DDB_G0286239"/>
    <property type="match status" value="1"/>
</dbReference>
<keyword evidence="5" id="KW-1185">Reference proteome</keyword>
<gene>
    <name evidence="4" type="ORF">MNOR_LOCUS9585</name>
</gene>
<evidence type="ECO:0000256" key="2">
    <source>
        <dbReference type="ARBA" id="ARBA00022801"/>
    </source>
</evidence>
<dbReference type="InterPro" id="IPR000073">
    <property type="entry name" value="AB_hydrolase_1"/>
</dbReference>
<dbReference type="AlphaFoldDB" id="A0AAV2QBY6"/>
<name>A0AAV2QBY6_MEGNR</name>
<dbReference type="Gene3D" id="3.40.50.1820">
    <property type="entry name" value="alpha/beta hydrolase"/>
    <property type="match status" value="1"/>
</dbReference>
<dbReference type="GO" id="GO:0016020">
    <property type="term" value="C:membrane"/>
    <property type="evidence" value="ECO:0007669"/>
    <property type="project" value="TreeGrafter"/>
</dbReference>
<comment type="similarity">
    <text evidence="1">Belongs to the AB hydrolase superfamily.</text>
</comment>
<dbReference type="Pfam" id="PF12697">
    <property type="entry name" value="Abhydrolase_6"/>
    <property type="match status" value="1"/>
</dbReference>
<dbReference type="InterPro" id="IPR050266">
    <property type="entry name" value="AB_hydrolase_sf"/>
</dbReference>
<evidence type="ECO:0000256" key="1">
    <source>
        <dbReference type="ARBA" id="ARBA00008645"/>
    </source>
</evidence>
<feature type="domain" description="AB hydrolase-1" evidence="3">
    <location>
        <begin position="36"/>
        <end position="295"/>
    </location>
</feature>
<evidence type="ECO:0000313" key="5">
    <source>
        <dbReference type="Proteomes" id="UP001497623"/>
    </source>
</evidence>
<dbReference type="Proteomes" id="UP001497623">
    <property type="component" value="Unassembled WGS sequence"/>
</dbReference>
<dbReference type="EMBL" id="CAXKWB010004664">
    <property type="protein sequence ID" value="CAL4074719.1"/>
    <property type="molecule type" value="Genomic_DNA"/>
</dbReference>
<protein>
    <recommendedName>
        <fullName evidence="3">AB hydrolase-1 domain-containing protein</fullName>
    </recommendedName>
</protein>
<evidence type="ECO:0000313" key="4">
    <source>
        <dbReference type="EMBL" id="CAL4074719.1"/>
    </source>
</evidence>
<organism evidence="4 5">
    <name type="scientific">Meganyctiphanes norvegica</name>
    <name type="common">Northern krill</name>
    <name type="synonym">Thysanopoda norvegica</name>
    <dbReference type="NCBI Taxonomy" id="48144"/>
    <lineage>
        <taxon>Eukaryota</taxon>
        <taxon>Metazoa</taxon>
        <taxon>Ecdysozoa</taxon>
        <taxon>Arthropoda</taxon>
        <taxon>Crustacea</taxon>
        <taxon>Multicrustacea</taxon>
        <taxon>Malacostraca</taxon>
        <taxon>Eumalacostraca</taxon>
        <taxon>Eucarida</taxon>
        <taxon>Euphausiacea</taxon>
        <taxon>Euphausiidae</taxon>
        <taxon>Meganyctiphanes</taxon>
    </lineage>
</organism>
<dbReference type="InterPro" id="IPR029058">
    <property type="entry name" value="AB_hydrolase_fold"/>
</dbReference>
<evidence type="ECO:0000259" key="3">
    <source>
        <dbReference type="Pfam" id="PF12697"/>
    </source>
</evidence>
<comment type="caution">
    <text evidence="4">The sequence shown here is derived from an EMBL/GenBank/DDBJ whole genome shotgun (WGS) entry which is preliminary data.</text>
</comment>
<accession>A0AAV2QBY6</accession>
<proteinExistence type="inferred from homology"/>
<dbReference type="GO" id="GO:0016787">
    <property type="term" value="F:hydrolase activity"/>
    <property type="evidence" value="ECO:0007669"/>
    <property type="project" value="UniProtKB-KW"/>
</dbReference>